<dbReference type="InterPro" id="IPR003609">
    <property type="entry name" value="Pan_app"/>
</dbReference>
<evidence type="ECO:0000313" key="3">
    <source>
        <dbReference type="Proteomes" id="UP000549394"/>
    </source>
</evidence>
<evidence type="ECO:0000313" key="2">
    <source>
        <dbReference type="EMBL" id="CAD5119045.1"/>
    </source>
</evidence>
<reference evidence="2 3" key="1">
    <citation type="submission" date="2020-08" db="EMBL/GenBank/DDBJ databases">
        <authorList>
            <person name="Hejnol A."/>
        </authorList>
    </citation>
    <scope>NUCLEOTIDE SEQUENCE [LARGE SCALE GENOMIC DNA]</scope>
</reference>
<dbReference type="PROSITE" id="PS50948">
    <property type="entry name" value="PAN"/>
    <property type="match status" value="1"/>
</dbReference>
<proteinExistence type="predicted"/>
<organism evidence="2 3">
    <name type="scientific">Dimorphilus gyrociliatus</name>
    <dbReference type="NCBI Taxonomy" id="2664684"/>
    <lineage>
        <taxon>Eukaryota</taxon>
        <taxon>Metazoa</taxon>
        <taxon>Spiralia</taxon>
        <taxon>Lophotrochozoa</taxon>
        <taxon>Annelida</taxon>
        <taxon>Polychaeta</taxon>
        <taxon>Polychaeta incertae sedis</taxon>
        <taxon>Dinophilidae</taxon>
        <taxon>Dimorphilus</taxon>
    </lineage>
</organism>
<name>A0A7I8VU18_9ANNE</name>
<gene>
    <name evidence="2" type="ORF">DGYR_LOCUS7338</name>
</gene>
<protein>
    <submittedName>
        <fullName evidence="2">DgyrCDS7694</fullName>
    </submittedName>
</protein>
<sequence length="222" mass="25894">MDNTFFNENCRNLLKELKKSYVTAVLFYFDNIPSDRNISILKSVKRPFWAYTQNFIQVSNDTLGRILRFSSYDIVQFQVFNGTRNLAFRADVINSKSLKIFQLTDGYFNEPGYSLGYRDTLIITFPTEFYINFIRGLVRPTGCNWQAKNKSIVMDIDKYNHTKINSTSKRDCQLSCLLLSSCSSIMFDKLKGECYKFNTKAMKLNENGNYVFKQKKCTKKSI</sequence>
<dbReference type="AlphaFoldDB" id="A0A7I8VU18"/>
<dbReference type="Proteomes" id="UP000549394">
    <property type="component" value="Unassembled WGS sequence"/>
</dbReference>
<feature type="domain" description="Apple" evidence="1">
    <location>
        <begin position="143"/>
        <end position="217"/>
    </location>
</feature>
<comment type="caution">
    <text evidence="2">The sequence shown here is derived from an EMBL/GenBank/DDBJ whole genome shotgun (WGS) entry which is preliminary data.</text>
</comment>
<accession>A0A7I8VU18</accession>
<evidence type="ECO:0000259" key="1">
    <source>
        <dbReference type="PROSITE" id="PS50948"/>
    </source>
</evidence>
<keyword evidence="3" id="KW-1185">Reference proteome</keyword>
<dbReference type="EMBL" id="CAJFCJ010000009">
    <property type="protein sequence ID" value="CAD5119045.1"/>
    <property type="molecule type" value="Genomic_DNA"/>
</dbReference>